<organism evidence="2 3">
    <name type="scientific">Vespula pensylvanica</name>
    <name type="common">Western yellow jacket</name>
    <name type="synonym">Wasp</name>
    <dbReference type="NCBI Taxonomy" id="30213"/>
    <lineage>
        <taxon>Eukaryota</taxon>
        <taxon>Metazoa</taxon>
        <taxon>Ecdysozoa</taxon>
        <taxon>Arthropoda</taxon>
        <taxon>Hexapoda</taxon>
        <taxon>Insecta</taxon>
        <taxon>Pterygota</taxon>
        <taxon>Neoptera</taxon>
        <taxon>Endopterygota</taxon>
        <taxon>Hymenoptera</taxon>
        <taxon>Apocrita</taxon>
        <taxon>Aculeata</taxon>
        <taxon>Vespoidea</taxon>
        <taxon>Vespidae</taxon>
        <taxon>Vespinae</taxon>
        <taxon>Vespula</taxon>
    </lineage>
</organism>
<comment type="caution">
    <text evidence="2">The sequence shown here is derived from an EMBL/GenBank/DDBJ whole genome shotgun (WGS) entry which is preliminary data.</text>
</comment>
<dbReference type="EMBL" id="JACSDY010000001">
    <property type="protein sequence ID" value="KAF7438927.1"/>
    <property type="molecule type" value="Genomic_DNA"/>
</dbReference>
<dbReference type="Proteomes" id="UP000600918">
    <property type="component" value="Unassembled WGS sequence"/>
</dbReference>
<gene>
    <name evidence="2" type="ORF">H0235_001318</name>
</gene>
<evidence type="ECO:0000256" key="1">
    <source>
        <dbReference type="SAM" id="MobiDB-lite"/>
    </source>
</evidence>
<reference evidence="2" key="1">
    <citation type="journal article" date="2020" name="G3 (Bethesda)">
        <title>High-Quality Assemblies for Three Invasive Social Wasps from the &lt;i&gt;Vespula&lt;/i&gt; Genus.</title>
        <authorList>
            <person name="Harrop T.W.R."/>
            <person name="Guhlin J."/>
            <person name="McLaughlin G.M."/>
            <person name="Permina E."/>
            <person name="Stockwell P."/>
            <person name="Gilligan J."/>
            <person name="Le Lec M.F."/>
            <person name="Gruber M.A.M."/>
            <person name="Quinn O."/>
            <person name="Lovegrove M."/>
            <person name="Duncan E.J."/>
            <person name="Remnant E.J."/>
            <person name="Van Eeckhoven J."/>
            <person name="Graham B."/>
            <person name="Knapp R.A."/>
            <person name="Langford K.W."/>
            <person name="Kronenberg Z."/>
            <person name="Press M.O."/>
            <person name="Eacker S.M."/>
            <person name="Wilson-Rankin E.E."/>
            <person name="Purcell J."/>
            <person name="Lester P.J."/>
            <person name="Dearden P.K."/>
        </authorList>
    </citation>
    <scope>NUCLEOTIDE SEQUENCE</scope>
    <source>
        <strain evidence="2">Volc-1</strain>
    </source>
</reference>
<evidence type="ECO:0000313" key="3">
    <source>
        <dbReference type="Proteomes" id="UP000600918"/>
    </source>
</evidence>
<accession>A0A834PFW6</accession>
<feature type="region of interest" description="Disordered" evidence="1">
    <location>
        <begin position="1"/>
        <end position="21"/>
    </location>
</feature>
<protein>
    <submittedName>
        <fullName evidence="2">Uncharacterized protein</fullName>
    </submittedName>
</protein>
<sequence length="309" mass="36336">MKRKEEERRRDKKHKSTEKLFSDYDKKRREKAVRDTAKTIRRADTSYCTDDTLLYGVDVSNFRCVYRKRDIVCAYMCKQRQSWRYSIANSISTNTQLPPWNQNEKRTEALRDRSFKVELCSSSSKDDIDFPNRVLPKYVNDDESCSVAEMRWETSYGKLKKDELTHRRLLGEMRFLERRENYAEIIPEENVFRAINVNNVTMKRSEFTPIVKINEFIYKIPESHISLKLSKQAVVTIHKDNDPFRTNLFSKRREDLVEHLAMCDISFVGITPYGNTMVSRISSFGRANGIASTRYTSAISGIRTGWKLE</sequence>
<dbReference type="AlphaFoldDB" id="A0A834PFW6"/>
<keyword evidence="3" id="KW-1185">Reference proteome</keyword>
<evidence type="ECO:0000313" key="2">
    <source>
        <dbReference type="EMBL" id="KAF7438927.1"/>
    </source>
</evidence>
<name>A0A834PFW6_VESPE</name>
<proteinExistence type="predicted"/>